<reference evidence="10 11" key="1">
    <citation type="submission" date="2016-04" db="EMBL/GenBank/DDBJ databases">
        <title>Genome analysis of Thermosulfurimonas dismutans, the first thermophilic sulfur-disproportionating bacterium of the phylum Thermodesulfobacteria.</title>
        <authorList>
            <person name="Mardanov A.V."/>
            <person name="Beletsky A.V."/>
            <person name="Kadnikov V.V."/>
            <person name="Slobodkin A.I."/>
            <person name="Ravin N.V."/>
        </authorList>
    </citation>
    <scope>NUCLEOTIDE SEQUENCE [LARGE SCALE GENOMIC DNA]</scope>
    <source>
        <strain evidence="10 11">S95</strain>
    </source>
</reference>
<comment type="caution">
    <text evidence="10">The sequence shown here is derived from an EMBL/GenBank/DDBJ whole genome shotgun (WGS) entry which is preliminary data.</text>
</comment>
<dbReference type="UniPathway" id="UPA00148"/>
<keyword evidence="6 9" id="KW-0812">Transmembrane</keyword>
<feature type="transmembrane region" description="Helical" evidence="9">
    <location>
        <begin position="285"/>
        <end position="305"/>
    </location>
</feature>
<organism evidence="10 11">
    <name type="scientific">Thermosulfurimonas dismutans</name>
    <dbReference type="NCBI Taxonomy" id="999894"/>
    <lineage>
        <taxon>Bacteria</taxon>
        <taxon>Pseudomonadati</taxon>
        <taxon>Thermodesulfobacteriota</taxon>
        <taxon>Thermodesulfobacteria</taxon>
        <taxon>Thermodesulfobacteriales</taxon>
        <taxon>Thermodesulfobacteriaceae</taxon>
        <taxon>Thermosulfurimonas</taxon>
    </lineage>
</organism>
<evidence type="ECO:0000313" key="10">
    <source>
        <dbReference type="EMBL" id="OAQ21405.1"/>
    </source>
</evidence>
<evidence type="ECO:0000256" key="5">
    <source>
        <dbReference type="ARBA" id="ARBA00022573"/>
    </source>
</evidence>
<dbReference type="GO" id="GO:0009236">
    <property type="term" value="P:cobalamin biosynthetic process"/>
    <property type="evidence" value="ECO:0007669"/>
    <property type="project" value="UniProtKB-UniRule"/>
</dbReference>
<evidence type="ECO:0000256" key="4">
    <source>
        <dbReference type="ARBA" id="ARBA00022475"/>
    </source>
</evidence>
<proteinExistence type="inferred from homology"/>
<comment type="caution">
    <text evidence="9">Lacks conserved residue(s) required for the propagation of feature annotation.</text>
</comment>
<keyword evidence="11" id="KW-1185">Reference proteome</keyword>
<dbReference type="AlphaFoldDB" id="A0A179D5N3"/>
<dbReference type="Proteomes" id="UP000078390">
    <property type="component" value="Unassembled WGS sequence"/>
</dbReference>
<comment type="subcellular location">
    <subcellularLocation>
        <location evidence="1 9">Cell membrane</location>
        <topology evidence="1 9">Multi-pass membrane protein</topology>
    </subcellularLocation>
</comment>
<evidence type="ECO:0000256" key="2">
    <source>
        <dbReference type="ARBA" id="ARBA00004953"/>
    </source>
</evidence>
<comment type="similarity">
    <text evidence="3 9">Belongs to the CobD/CbiB family.</text>
</comment>
<dbReference type="GO" id="GO:0005886">
    <property type="term" value="C:plasma membrane"/>
    <property type="evidence" value="ECO:0007669"/>
    <property type="project" value="UniProtKB-SubCell"/>
</dbReference>
<evidence type="ECO:0000256" key="6">
    <source>
        <dbReference type="ARBA" id="ARBA00022692"/>
    </source>
</evidence>
<dbReference type="InterPro" id="IPR004485">
    <property type="entry name" value="Cobalamin_biosynth_CobD/CbiB"/>
</dbReference>
<feature type="transmembrane region" description="Helical" evidence="9">
    <location>
        <begin position="71"/>
        <end position="91"/>
    </location>
</feature>
<comment type="function">
    <text evidence="9">Converts cobyric acid to cobinamide by the addition of aminopropanol on the F carboxylic group.</text>
</comment>
<keyword evidence="4 9" id="KW-1003">Cell membrane</keyword>
<dbReference type="GO" id="GO:0015420">
    <property type="term" value="F:ABC-type vitamin B12 transporter activity"/>
    <property type="evidence" value="ECO:0007669"/>
    <property type="project" value="UniProtKB-UniRule"/>
</dbReference>
<evidence type="ECO:0000313" key="11">
    <source>
        <dbReference type="Proteomes" id="UP000078390"/>
    </source>
</evidence>
<feature type="transmembrane region" description="Helical" evidence="9">
    <location>
        <begin position="193"/>
        <end position="213"/>
    </location>
</feature>
<evidence type="ECO:0000256" key="7">
    <source>
        <dbReference type="ARBA" id="ARBA00022989"/>
    </source>
</evidence>
<dbReference type="Pfam" id="PF03186">
    <property type="entry name" value="CobD_Cbib"/>
    <property type="match status" value="1"/>
</dbReference>
<evidence type="ECO:0000256" key="9">
    <source>
        <dbReference type="HAMAP-Rule" id="MF_00024"/>
    </source>
</evidence>
<dbReference type="STRING" id="999894.TDIS_0626"/>
<name>A0A179D5N3_9BACT</name>
<gene>
    <name evidence="9" type="primary">cobD</name>
    <name evidence="10" type="ORF">TDIS_0626</name>
</gene>
<feature type="transmembrane region" description="Helical" evidence="9">
    <location>
        <begin position="42"/>
        <end position="62"/>
    </location>
</feature>
<keyword evidence="8 9" id="KW-0472">Membrane</keyword>
<protein>
    <recommendedName>
        <fullName evidence="9">Cobalamin biosynthesis protein CobD</fullName>
    </recommendedName>
</protein>
<dbReference type="GO" id="GO:0048472">
    <property type="term" value="F:threonine-phosphate decarboxylase activity"/>
    <property type="evidence" value="ECO:0007669"/>
    <property type="project" value="InterPro"/>
</dbReference>
<evidence type="ECO:0000256" key="1">
    <source>
        <dbReference type="ARBA" id="ARBA00004651"/>
    </source>
</evidence>
<comment type="pathway">
    <text evidence="2 9">Cofactor biosynthesis; adenosylcobalamin biosynthesis.</text>
</comment>
<dbReference type="EMBL" id="LWLG01000002">
    <property type="protein sequence ID" value="OAQ21405.1"/>
    <property type="molecule type" value="Genomic_DNA"/>
</dbReference>
<dbReference type="PANTHER" id="PTHR34308:SF1">
    <property type="entry name" value="COBALAMIN BIOSYNTHESIS PROTEIN CBIB"/>
    <property type="match status" value="1"/>
</dbReference>
<dbReference type="PANTHER" id="PTHR34308">
    <property type="entry name" value="COBALAMIN BIOSYNTHESIS PROTEIN CBIB"/>
    <property type="match status" value="1"/>
</dbReference>
<keyword evidence="7 9" id="KW-1133">Transmembrane helix</keyword>
<evidence type="ECO:0000256" key="3">
    <source>
        <dbReference type="ARBA" id="ARBA00006263"/>
    </source>
</evidence>
<dbReference type="PATRIC" id="fig|999894.6.peg.627"/>
<accession>A0A179D5N3</accession>
<keyword evidence="5 9" id="KW-0169">Cobalamin biosynthesis</keyword>
<sequence length="323" mass="35574">MKVLPPPLVLLAALGLDALIGDPAFGHPVRLIGKLGEWCYGLFGRFGLTGGFLTLALTAVLFETLVIGSTWLFPVLEVVWLFYFVALRSLLREVLAVYKPLREGDLRSARKRLSYLVSRDTERLDEKGLVRGLLETLSENFNDAFCGPLFWYVVAGLPGVAFYKVAETLDSMFGYRHEPFRRFGFFPARTDDLLNFLPARLAAFFIALAAPFCRLSGRRALKTALTEAHKHASPNAGWPEAALAGALGVALGGPTPYHGRIESRPYLGTPLREIEKGDIKLATKLIKLSAVIALLIFLVAEVWLWKSGCRSLIGAIMKGRLGI</sequence>
<evidence type="ECO:0000256" key="8">
    <source>
        <dbReference type="ARBA" id="ARBA00023136"/>
    </source>
</evidence>
<dbReference type="HAMAP" id="MF_00024">
    <property type="entry name" value="CobD_CbiB"/>
    <property type="match status" value="1"/>
</dbReference>
<dbReference type="NCBIfam" id="TIGR00380">
    <property type="entry name" value="cobal_cbiB"/>
    <property type="match status" value="1"/>
</dbReference>